<keyword evidence="10" id="KW-1185">Reference proteome</keyword>
<comment type="similarity">
    <text evidence="2">Belongs to the sorting nexin family.</text>
</comment>
<evidence type="ECO:0000256" key="6">
    <source>
        <dbReference type="ARBA" id="ARBA00023121"/>
    </source>
</evidence>
<dbReference type="InterPro" id="IPR001683">
    <property type="entry name" value="PX_dom"/>
</dbReference>
<comment type="subcellular location">
    <subcellularLocation>
        <location evidence="1">Early endosome membrane</location>
        <topology evidence="1">Peripheral membrane protein</topology>
        <orientation evidence="1">Cytoplasmic side</orientation>
    </subcellularLocation>
</comment>
<keyword evidence="7" id="KW-0472">Membrane</keyword>
<feature type="domain" description="PX" evidence="9">
    <location>
        <begin position="174"/>
        <end position="291"/>
    </location>
</feature>
<evidence type="ECO:0000256" key="8">
    <source>
        <dbReference type="SAM" id="MobiDB-lite"/>
    </source>
</evidence>
<evidence type="ECO:0000259" key="9">
    <source>
        <dbReference type="PROSITE" id="PS50195"/>
    </source>
</evidence>
<evidence type="ECO:0000256" key="4">
    <source>
        <dbReference type="ARBA" id="ARBA00022753"/>
    </source>
</evidence>
<dbReference type="SUPFAM" id="SSF48452">
    <property type="entry name" value="TPR-like"/>
    <property type="match status" value="1"/>
</dbReference>
<dbReference type="SMART" id="SM00312">
    <property type="entry name" value="PX"/>
    <property type="match status" value="1"/>
</dbReference>
<evidence type="ECO:0000256" key="7">
    <source>
        <dbReference type="ARBA" id="ARBA00023136"/>
    </source>
</evidence>
<name>A0ABM5BVJ9_VICPA</name>
<evidence type="ECO:0000313" key="11">
    <source>
        <dbReference type="RefSeq" id="XP_072800405.1"/>
    </source>
</evidence>
<evidence type="ECO:0000313" key="10">
    <source>
        <dbReference type="Proteomes" id="UP001652581"/>
    </source>
</evidence>
<feature type="compositionally biased region" description="Polar residues" evidence="8">
    <location>
        <begin position="46"/>
        <end position="56"/>
    </location>
</feature>
<dbReference type="Gene3D" id="3.30.1520.10">
    <property type="entry name" value="Phox-like domain"/>
    <property type="match status" value="1"/>
</dbReference>
<keyword evidence="5" id="KW-0653">Protein transport</keyword>
<dbReference type="GeneID" id="102531362"/>
<dbReference type="InterPro" id="IPR036871">
    <property type="entry name" value="PX_dom_sf"/>
</dbReference>
<evidence type="ECO:0000256" key="1">
    <source>
        <dbReference type="ARBA" id="ARBA00004469"/>
    </source>
</evidence>
<sequence length="418" mass="46348">MASRLLHRLRHALAGDGPGEAPTGPEAEQFPESSELEDDDAEGLSSRLSGTLSFTSAEDEEEEDDEDDDDAGPDPLHPRDQAAGDDAGPSCAHAERSPPPDGQRGSQPLTRQLQDFWKKSRNTLVPQRLLFEVTSANVVKDPPSKGSLRALCLLLAPTPSAVKQMRTPPLQCCCEDEVVDVKFLAQHVAQDEPQLYTLAVMGPGPPDRQPAQISRRYSDFERLHRNLQRQFRGPMAAISFPRKRLRRNFTAETIARRSRAFEQFLGHLQAVPELRQAPELQDFFVLPELRRAQSLTCTGLYREALALWANAWQLQAQLGIPSGPDWPLLTLAGLAVCHQELEDPGEARACCERALQLLGDKSPHPLLAPFLEAHVRLSWRLGLDKRQTEAQLQALQEAGLTPTPPPSLKELLIKEVLD</sequence>
<dbReference type="Proteomes" id="UP001652581">
    <property type="component" value="Chromosome 19"/>
</dbReference>
<dbReference type="InterPro" id="IPR039937">
    <property type="entry name" value="SNX20/SNX21"/>
</dbReference>
<keyword evidence="4" id="KW-0967">Endosome</keyword>
<evidence type="ECO:0000256" key="3">
    <source>
        <dbReference type="ARBA" id="ARBA00022448"/>
    </source>
</evidence>
<dbReference type="PANTHER" id="PTHR20939">
    <property type="entry name" value="SORTING NEXIN 20, 21"/>
    <property type="match status" value="1"/>
</dbReference>
<feature type="compositionally biased region" description="Acidic residues" evidence="8">
    <location>
        <begin position="57"/>
        <end position="72"/>
    </location>
</feature>
<feature type="region of interest" description="Disordered" evidence="8">
    <location>
        <begin position="1"/>
        <end position="108"/>
    </location>
</feature>
<dbReference type="PROSITE" id="PS50195">
    <property type="entry name" value="PX"/>
    <property type="match status" value="1"/>
</dbReference>
<evidence type="ECO:0000256" key="2">
    <source>
        <dbReference type="ARBA" id="ARBA00010883"/>
    </source>
</evidence>
<dbReference type="Pfam" id="PF00787">
    <property type="entry name" value="PX"/>
    <property type="match status" value="1"/>
</dbReference>
<gene>
    <name evidence="11" type="primary">SNX21</name>
</gene>
<keyword evidence="6" id="KW-0446">Lipid-binding</keyword>
<dbReference type="PANTHER" id="PTHR20939:SF10">
    <property type="entry name" value="SORTING NEXIN-21"/>
    <property type="match status" value="1"/>
</dbReference>
<dbReference type="SUPFAM" id="SSF64268">
    <property type="entry name" value="PX domain"/>
    <property type="match status" value="1"/>
</dbReference>
<accession>A0ABM5BVJ9</accession>
<reference evidence="11" key="1">
    <citation type="submission" date="2025-08" db="UniProtKB">
        <authorList>
            <consortium name="RefSeq"/>
        </authorList>
    </citation>
    <scope>IDENTIFICATION</scope>
</reference>
<feature type="compositionally biased region" description="Basic residues" evidence="8">
    <location>
        <begin position="1"/>
        <end position="11"/>
    </location>
</feature>
<dbReference type="InterPro" id="IPR011990">
    <property type="entry name" value="TPR-like_helical_dom_sf"/>
</dbReference>
<evidence type="ECO:0000256" key="5">
    <source>
        <dbReference type="ARBA" id="ARBA00022927"/>
    </source>
</evidence>
<keyword evidence="3" id="KW-0813">Transport</keyword>
<organism evidence="10 11">
    <name type="scientific">Vicugna pacos</name>
    <name type="common">Alpaca</name>
    <name type="synonym">Lama pacos</name>
    <dbReference type="NCBI Taxonomy" id="30538"/>
    <lineage>
        <taxon>Eukaryota</taxon>
        <taxon>Metazoa</taxon>
        <taxon>Chordata</taxon>
        <taxon>Craniata</taxon>
        <taxon>Vertebrata</taxon>
        <taxon>Euteleostomi</taxon>
        <taxon>Mammalia</taxon>
        <taxon>Eutheria</taxon>
        <taxon>Laurasiatheria</taxon>
        <taxon>Artiodactyla</taxon>
        <taxon>Tylopoda</taxon>
        <taxon>Camelidae</taxon>
        <taxon>Vicugna</taxon>
    </lineage>
</organism>
<dbReference type="RefSeq" id="XP_072800405.1">
    <property type="nucleotide sequence ID" value="XM_072944304.1"/>
</dbReference>
<proteinExistence type="inferred from homology"/>
<protein>
    <submittedName>
        <fullName evidence="11">Sorting nexin-21 isoform X1</fullName>
    </submittedName>
</protein>
<dbReference type="Gene3D" id="1.25.40.10">
    <property type="entry name" value="Tetratricopeptide repeat domain"/>
    <property type="match status" value="1"/>
</dbReference>